<evidence type="ECO:0000256" key="3">
    <source>
        <dbReference type="ARBA" id="ARBA00022525"/>
    </source>
</evidence>
<dbReference type="InterPro" id="IPR031825">
    <property type="entry name" value="RXLR"/>
</dbReference>
<comment type="subcellular location">
    <subcellularLocation>
        <location evidence="1 5">Secreted</location>
    </subcellularLocation>
</comment>
<proteinExistence type="inferred from homology"/>
<dbReference type="Proteomes" id="UP001165083">
    <property type="component" value="Unassembled WGS sequence"/>
</dbReference>
<feature type="compositionally biased region" description="Polar residues" evidence="6">
    <location>
        <begin position="179"/>
        <end position="191"/>
    </location>
</feature>
<feature type="compositionally biased region" description="Low complexity" evidence="6">
    <location>
        <begin position="148"/>
        <end position="170"/>
    </location>
</feature>
<comment type="similarity">
    <text evidence="2 5">Belongs to the RxLR effector family.</text>
</comment>
<keyword evidence="4" id="KW-0732">Signal</keyword>
<gene>
    <name evidence="7" type="ORF">Plil01_000543100</name>
</gene>
<comment type="domain">
    <text evidence="5">The RxLR-dEER motif acts to carry the protein into the host cell cytoplasm through binding to cell surface phosphatidylinositol-3-phosphate.</text>
</comment>
<evidence type="ECO:0000256" key="6">
    <source>
        <dbReference type="SAM" id="MobiDB-lite"/>
    </source>
</evidence>
<feature type="region of interest" description="Disordered" evidence="6">
    <location>
        <begin position="141"/>
        <end position="214"/>
    </location>
</feature>
<name>A0A9W6WTJ5_9STRA</name>
<evidence type="ECO:0000313" key="8">
    <source>
        <dbReference type="Proteomes" id="UP001165083"/>
    </source>
</evidence>
<dbReference type="AlphaFoldDB" id="A0A9W6WTJ5"/>
<evidence type="ECO:0000313" key="7">
    <source>
        <dbReference type="EMBL" id="GMF15664.1"/>
    </source>
</evidence>
<protein>
    <recommendedName>
        <fullName evidence="5">RxLR effector protein</fullName>
    </recommendedName>
</protein>
<feature type="compositionally biased region" description="Polar residues" evidence="6">
    <location>
        <begin position="203"/>
        <end position="214"/>
    </location>
</feature>
<keyword evidence="3 5" id="KW-0964">Secreted</keyword>
<accession>A0A9W6WTJ5</accession>
<feature type="region of interest" description="Disordered" evidence="6">
    <location>
        <begin position="85"/>
        <end position="120"/>
    </location>
</feature>
<dbReference type="EMBL" id="BSXW01000228">
    <property type="protein sequence ID" value="GMF15664.1"/>
    <property type="molecule type" value="Genomic_DNA"/>
</dbReference>
<comment type="caution">
    <text evidence="7">The sequence shown here is derived from an EMBL/GenBank/DDBJ whole genome shotgun (WGS) entry which is preliminary data.</text>
</comment>
<evidence type="ECO:0000256" key="4">
    <source>
        <dbReference type="ARBA" id="ARBA00022729"/>
    </source>
</evidence>
<keyword evidence="8" id="KW-1185">Reference proteome</keyword>
<feature type="compositionally biased region" description="Basic and acidic residues" evidence="6">
    <location>
        <begin position="107"/>
        <end position="118"/>
    </location>
</feature>
<sequence length="432" mass="47164">MTLRARWRLQLGHFRTSFDLRLQLQPHSSTPLMKTSPSILVTIALVILAVLSTPRVRAHQNPISNHGHTRDHRFTFQSLGGTKFKSPAVPRSLRTVASRKRSSFGGEKGHQQQHDTRDPATAVKQATRALFGEEVTHQPHRALGHAHATPAPTTTSSWKATPASTKTSAPMPTPAVTITKVTSSRSTQQMKGTPAPITKKSETTPASSAGNISGAAQTRSVRPLMIITTGKKRQLSGSMVLDPPEQVKEAQAMSGKPGTLVTKRSLDLALSNLLCTTQVSCFPVALSVMRSYCILFAVAAAFFASSDAVLVDQAKLSQLTSADEIELGERTLNGNMLDDVVVKLTNNHMTDDALKKLVTPAKLEEAMKDQNQMQALIKELYEGNVGMKRLGAAIHLDPDSNIAHQFGGFYKMYNWFRLYQNEQNKLRAANAI</sequence>
<evidence type="ECO:0000256" key="1">
    <source>
        <dbReference type="ARBA" id="ARBA00004613"/>
    </source>
</evidence>
<evidence type="ECO:0000256" key="2">
    <source>
        <dbReference type="ARBA" id="ARBA00010400"/>
    </source>
</evidence>
<dbReference type="Pfam" id="PF16810">
    <property type="entry name" value="RXLR"/>
    <property type="match status" value="1"/>
</dbReference>
<organism evidence="7 8">
    <name type="scientific">Phytophthora lilii</name>
    <dbReference type="NCBI Taxonomy" id="2077276"/>
    <lineage>
        <taxon>Eukaryota</taxon>
        <taxon>Sar</taxon>
        <taxon>Stramenopiles</taxon>
        <taxon>Oomycota</taxon>
        <taxon>Peronosporomycetes</taxon>
        <taxon>Peronosporales</taxon>
        <taxon>Peronosporaceae</taxon>
        <taxon>Phytophthora</taxon>
    </lineage>
</organism>
<comment type="function">
    <text evidence="5">Effector that suppresses plant defense responses during pathogen infection.</text>
</comment>
<reference evidence="7" key="1">
    <citation type="submission" date="2023-04" db="EMBL/GenBank/DDBJ databases">
        <title>Phytophthora lilii NBRC 32176.</title>
        <authorList>
            <person name="Ichikawa N."/>
            <person name="Sato H."/>
            <person name="Tonouchi N."/>
        </authorList>
    </citation>
    <scope>NUCLEOTIDE SEQUENCE</scope>
    <source>
        <strain evidence="7">NBRC 32176</strain>
    </source>
</reference>
<evidence type="ECO:0000256" key="5">
    <source>
        <dbReference type="RuleBase" id="RU367124"/>
    </source>
</evidence>